<keyword evidence="3" id="KW-1185">Reference proteome</keyword>
<dbReference type="InterPro" id="IPR046373">
    <property type="entry name" value="Acyl-CoA_Oxase/DH_mid-dom_sf"/>
</dbReference>
<dbReference type="AlphaFoldDB" id="A0A1I5HLQ0"/>
<evidence type="ECO:0000313" key="3">
    <source>
        <dbReference type="Proteomes" id="UP000199614"/>
    </source>
</evidence>
<dbReference type="RefSeq" id="WP_093356023.1">
    <property type="nucleotide sequence ID" value="NZ_FOUY01000068.1"/>
</dbReference>
<feature type="region of interest" description="Disordered" evidence="1">
    <location>
        <begin position="1"/>
        <end position="23"/>
    </location>
</feature>
<reference evidence="2 3" key="1">
    <citation type="submission" date="2016-10" db="EMBL/GenBank/DDBJ databases">
        <authorList>
            <person name="de Groot N.N."/>
        </authorList>
    </citation>
    <scope>NUCLEOTIDE SEQUENCE [LARGE SCALE GENOMIC DNA]</scope>
    <source>
        <strain evidence="2 3">CGMCC 4.1877</strain>
    </source>
</reference>
<proteinExistence type="predicted"/>
<gene>
    <name evidence="2" type="ORF">SAMN05216207_106812</name>
</gene>
<evidence type="ECO:0000313" key="2">
    <source>
        <dbReference type="EMBL" id="SFO48950.1"/>
    </source>
</evidence>
<dbReference type="Gene3D" id="2.40.110.10">
    <property type="entry name" value="Butyryl-CoA Dehydrogenase, subunit A, domain 2"/>
    <property type="match status" value="1"/>
</dbReference>
<organism evidence="2 3">
    <name type="scientific">Pseudonocardia ammonioxydans</name>
    <dbReference type="NCBI Taxonomy" id="260086"/>
    <lineage>
        <taxon>Bacteria</taxon>
        <taxon>Bacillati</taxon>
        <taxon>Actinomycetota</taxon>
        <taxon>Actinomycetes</taxon>
        <taxon>Pseudonocardiales</taxon>
        <taxon>Pseudonocardiaceae</taxon>
        <taxon>Pseudonocardia</taxon>
    </lineage>
</organism>
<dbReference type="EMBL" id="FOUY01000068">
    <property type="protein sequence ID" value="SFO48950.1"/>
    <property type="molecule type" value="Genomic_DNA"/>
</dbReference>
<protein>
    <submittedName>
        <fullName evidence="2">Uncharacterized protein</fullName>
    </submittedName>
</protein>
<evidence type="ECO:0000256" key="1">
    <source>
        <dbReference type="SAM" id="MobiDB-lite"/>
    </source>
</evidence>
<accession>A0A1I5HLQ0</accession>
<sequence length="60" mass="6294">MSEPDVACSDGISISPSTMRDGDDYVVNGHRGRITATMYPTIGPFSTMQLAGLELGSLSS</sequence>
<dbReference type="STRING" id="260086.SAMN05216207_106812"/>
<dbReference type="Proteomes" id="UP000199614">
    <property type="component" value="Unassembled WGS sequence"/>
</dbReference>
<dbReference type="GO" id="GO:0016627">
    <property type="term" value="F:oxidoreductase activity, acting on the CH-CH group of donors"/>
    <property type="evidence" value="ECO:0007669"/>
    <property type="project" value="InterPro"/>
</dbReference>
<name>A0A1I5HLQ0_PSUAM</name>